<gene>
    <name evidence="1" type="ORF">PYCCODRAFT_1472438</name>
</gene>
<dbReference type="Proteomes" id="UP000193067">
    <property type="component" value="Unassembled WGS sequence"/>
</dbReference>
<dbReference type="EMBL" id="KZ084170">
    <property type="protein sequence ID" value="OSC96668.1"/>
    <property type="molecule type" value="Genomic_DNA"/>
</dbReference>
<dbReference type="AlphaFoldDB" id="A0A1Y2I6A5"/>
<keyword evidence="2" id="KW-1185">Reference proteome</keyword>
<evidence type="ECO:0000313" key="1">
    <source>
        <dbReference type="EMBL" id="OSC96668.1"/>
    </source>
</evidence>
<dbReference type="OrthoDB" id="2727115at2759"/>
<evidence type="ECO:0000313" key="2">
    <source>
        <dbReference type="Proteomes" id="UP000193067"/>
    </source>
</evidence>
<protein>
    <submittedName>
        <fullName evidence="1">Uncharacterized protein</fullName>
    </submittedName>
</protein>
<reference evidence="1 2" key="1">
    <citation type="journal article" date="2015" name="Biotechnol. Biofuels">
        <title>Enhanced degradation of softwood versus hardwood by the white-rot fungus Pycnoporus coccineus.</title>
        <authorList>
            <person name="Couturier M."/>
            <person name="Navarro D."/>
            <person name="Chevret D."/>
            <person name="Henrissat B."/>
            <person name="Piumi F."/>
            <person name="Ruiz-Duenas F.J."/>
            <person name="Martinez A.T."/>
            <person name="Grigoriev I.V."/>
            <person name="Riley R."/>
            <person name="Lipzen A."/>
            <person name="Berrin J.G."/>
            <person name="Master E.R."/>
            <person name="Rosso M.N."/>
        </authorList>
    </citation>
    <scope>NUCLEOTIDE SEQUENCE [LARGE SCALE GENOMIC DNA]</scope>
    <source>
        <strain evidence="1 2">BRFM310</strain>
    </source>
</reference>
<dbReference type="STRING" id="1353009.A0A1Y2I6A5"/>
<organism evidence="1 2">
    <name type="scientific">Trametes coccinea (strain BRFM310)</name>
    <name type="common">Pycnoporus coccineus</name>
    <dbReference type="NCBI Taxonomy" id="1353009"/>
    <lineage>
        <taxon>Eukaryota</taxon>
        <taxon>Fungi</taxon>
        <taxon>Dikarya</taxon>
        <taxon>Basidiomycota</taxon>
        <taxon>Agaricomycotina</taxon>
        <taxon>Agaricomycetes</taxon>
        <taxon>Polyporales</taxon>
        <taxon>Polyporaceae</taxon>
        <taxon>Trametes</taxon>
    </lineage>
</organism>
<accession>A0A1Y2I6A5</accession>
<sequence>MVLHAHSLRPASFTFTIDCPTLLLGLWDAPYDPVHPDPDTLALLLAHASGADKWNSLDAKLSAAIYDKIISCGDKRYKIWSKANLDLNSTETELKAKLHSRRVAWESAVGEVCRPDKTTVRDLYLDWGARVAVMLAQEWEQRKQGVESYTGLRQSGQLPWQGMVKDMVVMLAESV</sequence>
<proteinExistence type="predicted"/>
<name>A0A1Y2I6A5_TRAC3</name>